<proteinExistence type="predicted"/>
<dbReference type="EMBL" id="BMYK01000052">
    <property type="protein sequence ID" value="GHD04647.1"/>
    <property type="molecule type" value="Genomic_DNA"/>
</dbReference>
<evidence type="ECO:0000256" key="1">
    <source>
        <dbReference type="SAM" id="MobiDB-lite"/>
    </source>
</evidence>
<comment type="caution">
    <text evidence="4">The sequence shown here is derived from an EMBL/GenBank/DDBJ whole genome shotgun (WGS) entry which is preliminary data.</text>
</comment>
<protein>
    <submittedName>
        <fullName evidence="4">Type II restriction endonuclease zinc finger</fullName>
    </submittedName>
</protein>
<dbReference type="GO" id="GO:0004519">
    <property type="term" value="F:endonuclease activity"/>
    <property type="evidence" value="ECO:0007669"/>
    <property type="project" value="UniProtKB-KW"/>
</dbReference>
<evidence type="ECO:0000259" key="3">
    <source>
        <dbReference type="Pfam" id="PF04471"/>
    </source>
</evidence>
<accession>A0ABQ3GHM2</accession>
<feature type="transmembrane region" description="Helical" evidence="2">
    <location>
        <begin position="20"/>
        <end position="37"/>
    </location>
</feature>
<keyword evidence="4" id="KW-0255">Endonuclease</keyword>
<evidence type="ECO:0000313" key="5">
    <source>
        <dbReference type="Proteomes" id="UP000626210"/>
    </source>
</evidence>
<keyword evidence="2" id="KW-1133">Transmembrane helix</keyword>
<gene>
    <name evidence="4" type="ORF">GCM10007320_65650</name>
</gene>
<feature type="region of interest" description="Disordered" evidence="1">
    <location>
        <begin position="79"/>
        <end position="123"/>
    </location>
</feature>
<feature type="domain" description="Restriction endonuclease type IV Mrr" evidence="3">
    <location>
        <begin position="131"/>
        <end position="244"/>
    </location>
</feature>
<organism evidence="4 5">
    <name type="scientific">Pseudorhodoferax aquiterrae</name>
    <dbReference type="NCBI Taxonomy" id="747304"/>
    <lineage>
        <taxon>Bacteria</taxon>
        <taxon>Pseudomonadati</taxon>
        <taxon>Pseudomonadota</taxon>
        <taxon>Betaproteobacteria</taxon>
        <taxon>Burkholderiales</taxon>
        <taxon>Comamonadaceae</taxon>
    </lineage>
</organism>
<dbReference type="InterPro" id="IPR011856">
    <property type="entry name" value="tRNA_endonuc-like_dom_sf"/>
</dbReference>
<dbReference type="PANTHER" id="PTHR30015:SF7">
    <property type="entry name" value="TYPE IV METHYL-DIRECTED RESTRICTION ENZYME ECOKMRR"/>
    <property type="match status" value="1"/>
</dbReference>
<evidence type="ECO:0000256" key="2">
    <source>
        <dbReference type="SAM" id="Phobius"/>
    </source>
</evidence>
<feature type="compositionally biased region" description="Basic and acidic residues" evidence="1">
    <location>
        <begin position="84"/>
        <end position="94"/>
    </location>
</feature>
<keyword evidence="2" id="KW-0472">Membrane</keyword>
<dbReference type="Pfam" id="PF04471">
    <property type="entry name" value="Mrr_cat"/>
    <property type="match status" value="1"/>
</dbReference>
<reference evidence="5" key="1">
    <citation type="journal article" date="2019" name="Int. J. Syst. Evol. Microbiol.">
        <title>The Global Catalogue of Microorganisms (GCM) 10K type strain sequencing project: providing services to taxonomists for standard genome sequencing and annotation.</title>
        <authorList>
            <consortium name="The Broad Institute Genomics Platform"/>
            <consortium name="The Broad Institute Genome Sequencing Center for Infectious Disease"/>
            <person name="Wu L."/>
            <person name="Ma J."/>
        </authorList>
    </citation>
    <scope>NUCLEOTIDE SEQUENCE [LARGE SCALE GENOMIC DNA]</scope>
    <source>
        <strain evidence="5">KCTC 23314</strain>
    </source>
</reference>
<dbReference type="Proteomes" id="UP000626210">
    <property type="component" value="Unassembled WGS sequence"/>
</dbReference>
<dbReference type="InterPro" id="IPR011335">
    <property type="entry name" value="Restrct_endonuc-II-like"/>
</dbReference>
<evidence type="ECO:0000313" key="4">
    <source>
        <dbReference type="EMBL" id="GHD04647.1"/>
    </source>
</evidence>
<dbReference type="Gene3D" id="3.40.1350.10">
    <property type="match status" value="1"/>
</dbReference>
<dbReference type="InterPro" id="IPR052906">
    <property type="entry name" value="Type_IV_Methyl-Rstrct_Enzyme"/>
</dbReference>
<dbReference type="RefSeq" id="WP_189691068.1">
    <property type="nucleotide sequence ID" value="NZ_BMYK01000052.1"/>
</dbReference>
<dbReference type="PANTHER" id="PTHR30015">
    <property type="entry name" value="MRR RESTRICTION SYSTEM PROTEIN"/>
    <property type="match status" value="1"/>
</dbReference>
<keyword evidence="5" id="KW-1185">Reference proteome</keyword>
<name>A0ABQ3GHM2_9BURK</name>
<keyword evidence="4" id="KW-0378">Hydrolase</keyword>
<keyword evidence="4" id="KW-0540">Nuclease</keyword>
<sequence length="308" mass="33556">MARRNKKGNLGTARNLQAAGVKLITLGVVLLLLPLLLGSSPIGAALRSIGASGWFVLAVGGVLLGIGYVIGRRRTQDSPALKVAPRETRGRRTEPSPSRQASSPPVPPGDRDAPRPMPLARPDSWSRTVFDTIEWRRFEAVVEKLMQQGGFQTRAQSHGADGGVDIWVLSRQDPNTPISLVQCKHWQDKRVGVDKMRELRGVMAAQKVHNGQFATTSTFTEDAIEFARANGIGLLDVDALLELIGRRTPQQQAELLAVALDGEYWKPTCVNCGVKMTERAPRAGGSWFWGCVNFPGCRTTLGMRARAD</sequence>
<keyword evidence="2" id="KW-0812">Transmembrane</keyword>
<dbReference type="SUPFAM" id="SSF52980">
    <property type="entry name" value="Restriction endonuclease-like"/>
    <property type="match status" value="1"/>
</dbReference>
<feature type="transmembrane region" description="Helical" evidence="2">
    <location>
        <begin position="49"/>
        <end position="70"/>
    </location>
</feature>
<dbReference type="Gene3D" id="3.30.65.10">
    <property type="entry name" value="Bacterial Topoisomerase I, domain 1"/>
    <property type="match status" value="1"/>
</dbReference>
<dbReference type="InterPro" id="IPR007560">
    <property type="entry name" value="Restrct_endonuc_IV_Mrr"/>
</dbReference>